<evidence type="ECO:0000313" key="2">
    <source>
        <dbReference type="EMBL" id="MFD1485477.1"/>
    </source>
</evidence>
<name>A0ABW4E6E5_9LACO</name>
<keyword evidence="2" id="KW-0378">Hydrolase</keyword>
<keyword evidence="3" id="KW-1185">Reference proteome</keyword>
<evidence type="ECO:0000313" key="3">
    <source>
        <dbReference type="Proteomes" id="UP001597252"/>
    </source>
</evidence>
<gene>
    <name evidence="2" type="ORF">ACFQ5J_09570</name>
</gene>
<dbReference type="GO" id="GO:0016787">
    <property type="term" value="F:hydrolase activity"/>
    <property type="evidence" value="ECO:0007669"/>
    <property type="project" value="UniProtKB-KW"/>
</dbReference>
<dbReference type="EMBL" id="JBHTON010000029">
    <property type="protein sequence ID" value="MFD1485477.1"/>
    <property type="molecule type" value="Genomic_DNA"/>
</dbReference>
<dbReference type="Proteomes" id="UP001597252">
    <property type="component" value="Unassembled WGS sequence"/>
</dbReference>
<comment type="caution">
    <text evidence="2">The sequence shown here is derived from an EMBL/GenBank/DDBJ whole genome shotgun (WGS) entry which is preliminary data.</text>
</comment>
<dbReference type="InterPro" id="IPR012338">
    <property type="entry name" value="Beta-lactam/transpept-like"/>
</dbReference>
<feature type="domain" description="Beta-lactamase-related" evidence="1">
    <location>
        <begin position="65"/>
        <end position="373"/>
    </location>
</feature>
<protein>
    <submittedName>
        <fullName evidence="2">Serine hydrolase domain-containing protein</fullName>
        <ecNumber evidence="2">3.-.-.-</ecNumber>
    </submittedName>
</protein>
<dbReference type="InterPro" id="IPR001466">
    <property type="entry name" value="Beta-lactam-related"/>
</dbReference>
<dbReference type="Gene3D" id="3.40.710.10">
    <property type="entry name" value="DD-peptidase/beta-lactamase superfamily"/>
    <property type="match status" value="1"/>
</dbReference>
<accession>A0ABW4E6E5</accession>
<evidence type="ECO:0000259" key="1">
    <source>
        <dbReference type="Pfam" id="PF00144"/>
    </source>
</evidence>
<dbReference type="Pfam" id="PF00144">
    <property type="entry name" value="Beta-lactamase"/>
    <property type="match status" value="1"/>
</dbReference>
<dbReference type="RefSeq" id="WP_164508473.1">
    <property type="nucleotide sequence ID" value="NZ_JBHTON010000029.1"/>
</dbReference>
<reference evidence="3" key="1">
    <citation type="journal article" date="2019" name="Int. J. Syst. Evol. Microbiol.">
        <title>The Global Catalogue of Microorganisms (GCM) 10K type strain sequencing project: providing services to taxonomists for standard genome sequencing and annotation.</title>
        <authorList>
            <consortium name="The Broad Institute Genomics Platform"/>
            <consortium name="The Broad Institute Genome Sequencing Center for Infectious Disease"/>
            <person name="Wu L."/>
            <person name="Ma J."/>
        </authorList>
    </citation>
    <scope>NUCLEOTIDE SEQUENCE [LARGE SCALE GENOMIC DNA]</scope>
    <source>
        <strain evidence="3">CCM 8903</strain>
    </source>
</reference>
<dbReference type="PANTHER" id="PTHR46825:SF8">
    <property type="entry name" value="BETA-LACTAMASE-RELATED"/>
    <property type="match status" value="1"/>
</dbReference>
<dbReference type="SUPFAM" id="SSF56601">
    <property type="entry name" value="beta-lactamase/transpeptidase-like"/>
    <property type="match status" value="1"/>
</dbReference>
<proteinExistence type="predicted"/>
<dbReference type="PANTHER" id="PTHR46825">
    <property type="entry name" value="D-ALANYL-D-ALANINE-CARBOXYPEPTIDASE/ENDOPEPTIDASE AMPH"/>
    <property type="match status" value="1"/>
</dbReference>
<organism evidence="2 3">
    <name type="scientific">Lacticaseibacillus baoqingensis</name>
    <dbReference type="NCBI Taxonomy" id="2486013"/>
    <lineage>
        <taxon>Bacteria</taxon>
        <taxon>Bacillati</taxon>
        <taxon>Bacillota</taxon>
        <taxon>Bacilli</taxon>
        <taxon>Lactobacillales</taxon>
        <taxon>Lactobacillaceae</taxon>
        <taxon>Lacticaseibacillus</taxon>
    </lineage>
</organism>
<sequence>MRVKQNRRWRKERLFLISITILSLSVAALSAWHTTHLLNTIPRVHARHRVAVKPAISRNGTATRQLAQALPATAFSGTAIIVQNGRVIAQLSRGYADRKTQQPNTLKTLYEIDSVQKSLTAAMVMRQIQAGKLSMTTKLSRFYPNIPGANEITIQHLLDMTSGLSIQGQLVPSRSYGDAAVIANLRPHLRFVAKQLNLWHYQPANYMLLAGVLAQLDNVSYQELFMATYLQGLGLTQTRFAYAADQTDFAQGYGWGARGLADAPQINATVAQQHMELGTGQVMMSALDLYKAEAALQNGQLLTVASRAFLFAPGSAATYGGGLYQAPTGYRFANGSGYGFQCFLRISNDGRSAVVVMANCTPPNALVKNAADRLATEYVR</sequence>
<dbReference type="EC" id="3.-.-.-" evidence="2"/>
<dbReference type="InterPro" id="IPR050491">
    <property type="entry name" value="AmpC-like"/>
</dbReference>